<comment type="caution">
    <text evidence="9">The sequence shown here is derived from an EMBL/GenBank/DDBJ whole genome shotgun (WGS) entry which is preliminary data.</text>
</comment>
<feature type="signal peptide" evidence="8">
    <location>
        <begin position="1"/>
        <end position="18"/>
    </location>
</feature>
<evidence type="ECO:0000256" key="6">
    <source>
        <dbReference type="ARBA" id="ARBA00023004"/>
    </source>
</evidence>
<evidence type="ECO:0008006" key="11">
    <source>
        <dbReference type="Google" id="ProtNLM"/>
    </source>
</evidence>
<keyword evidence="8" id="KW-0732">Signal</keyword>
<dbReference type="Proteomes" id="UP001472677">
    <property type="component" value="Unassembled WGS sequence"/>
</dbReference>
<organism evidence="9 10">
    <name type="scientific">Hibiscus sabdariffa</name>
    <name type="common">roselle</name>
    <dbReference type="NCBI Taxonomy" id="183260"/>
    <lineage>
        <taxon>Eukaryota</taxon>
        <taxon>Viridiplantae</taxon>
        <taxon>Streptophyta</taxon>
        <taxon>Embryophyta</taxon>
        <taxon>Tracheophyta</taxon>
        <taxon>Spermatophyta</taxon>
        <taxon>Magnoliopsida</taxon>
        <taxon>eudicotyledons</taxon>
        <taxon>Gunneridae</taxon>
        <taxon>Pentapetalae</taxon>
        <taxon>rosids</taxon>
        <taxon>malvids</taxon>
        <taxon>Malvales</taxon>
        <taxon>Malvaceae</taxon>
        <taxon>Malvoideae</taxon>
        <taxon>Hibiscus</taxon>
    </lineage>
</organism>
<evidence type="ECO:0000256" key="7">
    <source>
        <dbReference type="ARBA" id="ARBA00023033"/>
    </source>
</evidence>
<dbReference type="EMBL" id="JBBPBM010000001">
    <property type="protein sequence ID" value="KAK8601661.1"/>
    <property type="molecule type" value="Genomic_DNA"/>
</dbReference>
<evidence type="ECO:0000256" key="1">
    <source>
        <dbReference type="ARBA" id="ARBA00001971"/>
    </source>
</evidence>
<keyword evidence="10" id="KW-1185">Reference proteome</keyword>
<gene>
    <name evidence="9" type="ORF">V6N12_051490</name>
</gene>
<accession>A0ABR2GGA4</accession>
<keyword evidence="7" id="KW-0503">Monooxygenase</keyword>
<dbReference type="PANTHER" id="PTHR24296">
    <property type="entry name" value="CYTOCHROME P450"/>
    <property type="match status" value="1"/>
</dbReference>
<keyword evidence="4" id="KW-0479">Metal-binding</keyword>
<evidence type="ECO:0000256" key="4">
    <source>
        <dbReference type="ARBA" id="ARBA00022723"/>
    </source>
</evidence>
<reference evidence="9 10" key="1">
    <citation type="journal article" date="2024" name="G3 (Bethesda)">
        <title>Genome assembly of Hibiscus sabdariffa L. provides insights into metabolisms of medicinal natural products.</title>
        <authorList>
            <person name="Kim T."/>
        </authorList>
    </citation>
    <scope>NUCLEOTIDE SEQUENCE [LARGE SCALE GENOMIC DNA]</scope>
    <source>
        <strain evidence="9">TK-2024</strain>
        <tissue evidence="9">Old leaves</tissue>
    </source>
</reference>
<evidence type="ECO:0000256" key="8">
    <source>
        <dbReference type="SAM" id="SignalP"/>
    </source>
</evidence>
<proteinExistence type="inferred from homology"/>
<evidence type="ECO:0000256" key="3">
    <source>
        <dbReference type="ARBA" id="ARBA00022617"/>
    </source>
</evidence>
<evidence type="ECO:0000313" key="9">
    <source>
        <dbReference type="EMBL" id="KAK8601661.1"/>
    </source>
</evidence>
<comment type="similarity">
    <text evidence="2">Belongs to the cytochrome P450 family.</text>
</comment>
<keyword evidence="6" id="KW-0408">Iron</keyword>
<keyword evidence="5" id="KW-0560">Oxidoreductase</keyword>
<dbReference type="SUPFAM" id="SSF48264">
    <property type="entry name" value="Cytochrome P450"/>
    <property type="match status" value="1"/>
</dbReference>
<protein>
    <recommendedName>
        <fullName evidence="11">Aminotransferase-like plant mobile domain-containing protein</fullName>
    </recommendedName>
</protein>
<evidence type="ECO:0000313" key="10">
    <source>
        <dbReference type="Proteomes" id="UP001472677"/>
    </source>
</evidence>
<name>A0ABR2GGA4_9ROSI</name>
<sequence>MIGLLLLFSGELTQNCNAHLKSYSAINVRPSSSFIHFVMRNMHAVYLSCVGCGIPHFGWTRLDASTFKPVDEDNRSHHYTRLIAKKYLCLSPNFQSWFRPAQQPNVLSLLFLSWLGSKGYTLSLATPITSSIFSKLFNKNPKGPYMQSAFHDLLGQGIFNSDVKTCLIQREMTTLEFKTRSSCKPWLDGILKHSPELPMTPFAVAFDTATKTTLYRFLYPCFLWRLEKVLGIGAEKRLKSDLEIVGNHMNNVIEARKKSSI</sequence>
<evidence type="ECO:0000256" key="2">
    <source>
        <dbReference type="ARBA" id="ARBA00010617"/>
    </source>
</evidence>
<feature type="chain" id="PRO_5045201723" description="Aminotransferase-like plant mobile domain-containing protein" evidence="8">
    <location>
        <begin position="19"/>
        <end position="261"/>
    </location>
</feature>
<keyword evidence="3" id="KW-0349">Heme</keyword>
<comment type="cofactor">
    <cofactor evidence="1">
        <name>heme</name>
        <dbReference type="ChEBI" id="CHEBI:30413"/>
    </cofactor>
</comment>
<dbReference type="InterPro" id="IPR036396">
    <property type="entry name" value="Cyt_P450_sf"/>
</dbReference>
<evidence type="ECO:0000256" key="5">
    <source>
        <dbReference type="ARBA" id="ARBA00023002"/>
    </source>
</evidence>